<accession>A0A0E9QLP7</accession>
<dbReference type="AlphaFoldDB" id="A0A0E9QLP7"/>
<evidence type="ECO:0000313" key="1">
    <source>
        <dbReference type="EMBL" id="JAH17816.1"/>
    </source>
</evidence>
<name>A0A0E9QLP7_ANGAN</name>
<sequence length="25" mass="2909">MFDVRCPHTFDHVVYLDLCLSDIAV</sequence>
<protein>
    <submittedName>
        <fullName evidence="1">Uncharacterized protein</fullName>
    </submittedName>
</protein>
<proteinExistence type="predicted"/>
<reference evidence="1" key="2">
    <citation type="journal article" date="2015" name="Fish Shellfish Immunol.">
        <title>Early steps in the European eel (Anguilla anguilla)-Vibrio vulnificus interaction in the gills: Role of the RtxA13 toxin.</title>
        <authorList>
            <person name="Callol A."/>
            <person name="Pajuelo D."/>
            <person name="Ebbesson L."/>
            <person name="Teles M."/>
            <person name="MacKenzie S."/>
            <person name="Amaro C."/>
        </authorList>
    </citation>
    <scope>NUCLEOTIDE SEQUENCE</scope>
</reference>
<reference evidence="1" key="1">
    <citation type="submission" date="2014-11" db="EMBL/GenBank/DDBJ databases">
        <authorList>
            <person name="Amaro Gonzalez C."/>
        </authorList>
    </citation>
    <scope>NUCLEOTIDE SEQUENCE</scope>
</reference>
<dbReference type="EMBL" id="GBXM01090761">
    <property type="protein sequence ID" value="JAH17816.1"/>
    <property type="molecule type" value="Transcribed_RNA"/>
</dbReference>
<organism evidence="1">
    <name type="scientific">Anguilla anguilla</name>
    <name type="common">European freshwater eel</name>
    <name type="synonym">Muraena anguilla</name>
    <dbReference type="NCBI Taxonomy" id="7936"/>
    <lineage>
        <taxon>Eukaryota</taxon>
        <taxon>Metazoa</taxon>
        <taxon>Chordata</taxon>
        <taxon>Craniata</taxon>
        <taxon>Vertebrata</taxon>
        <taxon>Euteleostomi</taxon>
        <taxon>Actinopterygii</taxon>
        <taxon>Neopterygii</taxon>
        <taxon>Teleostei</taxon>
        <taxon>Anguilliformes</taxon>
        <taxon>Anguillidae</taxon>
        <taxon>Anguilla</taxon>
    </lineage>
</organism>